<dbReference type="PRINTS" id="PR00126">
    <property type="entry name" value="ATPASEGAMMA"/>
</dbReference>
<evidence type="ECO:0000256" key="5">
    <source>
        <dbReference type="ARBA" id="ARBA00023065"/>
    </source>
</evidence>
<dbReference type="NCBIfam" id="TIGR01146">
    <property type="entry name" value="ATPsyn_F1gamma"/>
    <property type="match status" value="1"/>
</dbReference>
<dbReference type="InterPro" id="IPR023632">
    <property type="entry name" value="ATP_synth_F1_gsu_CS"/>
</dbReference>
<comment type="subunit">
    <text evidence="9">F-type ATPases have 2 components, CF(1) - the catalytic core - and CF(0) - the membrane proton channel. CF(1) and CF(0) have multiple subunits.</text>
</comment>
<dbReference type="SUPFAM" id="SSF52943">
    <property type="entry name" value="ATP synthase (F1-ATPase), gamma subunit"/>
    <property type="match status" value="1"/>
</dbReference>
<accession>A0ABR3Y8Q4</accession>
<organism evidence="10 11">
    <name type="scientific">Paecilomyces lecythidis</name>
    <dbReference type="NCBI Taxonomy" id="3004212"/>
    <lineage>
        <taxon>Eukaryota</taxon>
        <taxon>Fungi</taxon>
        <taxon>Dikarya</taxon>
        <taxon>Ascomycota</taxon>
        <taxon>Pezizomycotina</taxon>
        <taxon>Eurotiomycetes</taxon>
        <taxon>Eurotiomycetidae</taxon>
        <taxon>Eurotiales</taxon>
        <taxon>Thermoascaceae</taxon>
        <taxon>Paecilomyces</taxon>
    </lineage>
</organism>
<dbReference type="Gene3D" id="1.10.287.80">
    <property type="entry name" value="ATP synthase, gamma subunit, helix hairpin domain"/>
    <property type="match status" value="1"/>
</dbReference>
<comment type="caution">
    <text evidence="10">The sequence shown here is derived from an EMBL/GenBank/DDBJ whole genome shotgun (WGS) entry which is preliminary data.</text>
</comment>
<protein>
    <recommendedName>
        <fullName evidence="9">ATP synthase subunit gamma</fullName>
    </recommendedName>
</protein>
<evidence type="ECO:0000256" key="3">
    <source>
        <dbReference type="ARBA" id="ARBA00022448"/>
    </source>
</evidence>
<dbReference type="Gene3D" id="3.40.1380.10">
    <property type="match status" value="1"/>
</dbReference>
<comment type="subcellular location">
    <subcellularLocation>
        <location evidence="1">Membrane</location>
        <topology evidence="1">Peripheral membrane protein</topology>
    </subcellularLocation>
</comment>
<evidence type="ECO:0000313" key="10">
    <source>
        <dbReference type="EMBL" id="KAL1884678.1"/>
    </source>
</evidence>
<name>A0ABR3Y8Q4_9EURO</name>
<dbReference type="PANTHER" id="PTHR11693:SF22">
    <property type="entry name" value="ATP SYNTHASE SUBUNIT GAMMA, MITOCHONDRIAL"/>
    <property type="match status" value="1"/>
</dbReference>
<dbReference type="PIRSF" id="PIRSF039089">
    <property type="entry name" value="ATP_synthase_gamma"/>
    <property type="match status" value="1"/>
</dbReference>
<evidence type="ECO:0000256" key="1">
    <source>
        <dbReference type="ARBA" id="ARBA00004170"/>
    </source>
</evidence>
<dbReference type="Proteomes" id="UP001583193">
    <property type="component" value="Unassembled WGS sequence"/>
</dbReference>
<evidence type="ECO:0000256" key="9">
    <source>
        <dbReference type="RuleBase" id="RU004001"/>
    </source>
</evidence>
<keyword evidence="5 9" id="KW-0406">Ion transport</keyword>
<reference evidence="10 11" key="1">
    <citation type="journal article" date="2024" name="IMA Fungus">
        <title>IMA Genome - F19 : A genome assembly and annotation guide to empower mycologists, including annotated draft genome sequences of Ceratocystis pirilliformis, Diaporthe australafricana, Fusarium ophioides, Paecilomyces lecythidis, and Sporothrix stenoceras.</title>
        <authorList>
            <person name="Aylward J."/>
            <person name="Wilson A.M."/>
            <person name="Visagie C.M."/>
            <person name="Spraker J."/>
            <person name="Barnes I."/>
            <person name="Buitendag C."/>
            <person name="Ceriani C."/>
            <person name="Del Mar Angel L."/>
            <person name="du Plessis D."/>
            <person name="Fuchs T."/>
            <person name="Gasser K."/>
            <person name="Kramer D."/>
            <person name="Li W."/>
            <person name="Munsamy K."/>
            <person name="Piso A."/>
            <person name="Price J.L."/>
            <person name="Sonnekus B."/>
            <person name="Thomas C."/>
            <person name="van der Nest A."/>
            <person name="van Dijk A."/>
            <person name="van Heerden A."/>
            <person name="van Vuuren N."/>
            <person name="Yilmaz N."/>
            <person name="Duong T.A."/>
            <person name="van der Merwe N.A."/>
            <person name="Wingfield M.J."/>
            <person name="Wingfield B.D."/>
        </authorList>
    </citation>
    <scope>NUCLEOTIDE SEQUENCE [LARGE SCALE GENOMIC DNA]</scope>
    <source>
        <strain evidence="10 11">CMW 18167</strain>
    </source>
</reference>
<dbReference type="InterPro" id="IPR000131">
    <property type="entry name" value="ATP_synth_F1_gsu"/>
</dbReference>
<dbReference type="PANTHER" id="PTHR11693">
    <property type="entry name" value="ATP SYNTHASE GAMMA CHAIN"/>
    <property type="match status" value="1"/>
</dbReference>
<dbReference type="EMBL" id="JAVDPF010000004">
    <property type="protein sequence ID" value="KAL1884678.1"/>
    <property type="molecule type" value="Genomic_DNA"/>
</dbReference>
<evidence type="ECO:0000256" key="2">
    <source>
        <dbReference type="ARBA" id="ARBA00007681"/>
    </source>
</evidence>
<evidence type="ECO:0000256" key="6">
    <source>
        <dbReference type="ARBA" id="ARBA00023136"/>
    </source>
</evidence>
<keyword evidence="7 9" id="KW-0139">CF(1)</keyword>
<keyword evidence="4 9" id="KW-0375">Hydrogen ion transport</keyword>
<dbReference type="Pfam" id="PF00231">
    <property type="entry name" value="ATP-synt"/>
    <property type="match status" value="1"/>
</dbReference>
<evidence type="ECO:0000313" key="11">
    <source>
        <dbReference type="Proteomes" id="UP001583193"/>
    </source>
</evidence>
<keyword evidence="6" id="KW-0472">Membrane</keyword>
<keyword evidence="8 9" id="KW-0066">ATP synthesis</keyword>
<sequence length="290" mass="31616">MFSRAARPALKAGSAALARTAPPNAATFATLREIEGRLKSIKNIEKITNTMKVIASTRLTRAQKAMEESRSYGSTSNTLFEKAETKAVEGQKTLYVVASSDKGLCGGIHSGLSKATRRYLQETPDADIVILGEKAKSQLSRVFANNIVLSFSNVCKDVPTFADAQAIADQIALLPTDYSSVKVIYNKFVNAQSYEPEIIEAYSEEAITQSPNISAYEVDEEVLKNLREYALANNLYWALAEGHAAEISNASNNAGDMINRFQILYNRQRQAAITGELVEIITGATASEDM</sequence>
<comment type="similarity">
    <text evidence="2 9">Belongs to the ATPase gamma chain family.</text>
</comment>
<dbReference type="CDD" id="cd12151">
    <property type="entry name" value="F1-ATPase_gamma"/>
    <property type="match status" value="1"/>
</dbReference>
<dbReference type="PROSITE" id="PS00153">
    <property type="entry name" value="ATPASE_GAMMA"/>
    <property type="match status" value="1"/>
</dbReference>
<gene>
    <name evidence="10" type="primary">ATP3</name>
    <name evidence="10" type="ORF">Plec18167_002270</name>
</gene>
<proteinExistence type="inferred from homology"/>
<evidence type="ECO:0000256" key="8">
    <source>
        <dbReference type="ARBA" id="ARBA00023310"/>
    </source>
</evidence>
<evidence type="ECO:0000256" key="7">
    <source>
        <dbReference type="ARBA" id="ARBA00023196"/>
    </source>
</evidence>
<evidence type="ECO:0000256" key="4">
    <source>
        <dbReference type="ARBA" id="ARBA00022781"/>
    </source>
</evidence>
<keyword evidence="3 9" id="KW-0813">Transport</keyword>
<dbReference type="InterPro" id="IPR035968">
    <property type="entry name" value="ATP_synth_F1_ATPase_gsu"/>
</dbReference>
<keyword evidence="11" id="KW-1185">Reference proteome</keyword>